<comment type="caution">
    <text evidence="2">The sequence shown here is derived from an EMBL/GenBank/DDBJ whole genome shotgun (WGS) entry which is preliminary data.</text>
</comment>
<dbReference type="EMBL" id="JAFDVH010000001">
    <property type="protein sequence ID" value="KAG7491377.1"/>
    <property type="molecule type" value="Genomic_DNA"/>
</dbReference>
<keyword evidence="1" id="KW-0812">Transmembrane</keyword>
<gene>
    <name evidence="2" type="ORF">MATL_G00003030</name>
</gene>
<reference evidence="2" key="1">
    <citation type="submission" date="2021-01" db="EMBL/GenBank/DDBJ databases">
        <authorList>
            <person name="Zahm M."/>
            <person name="Roques C."/>
            <person name="Cabau C."/>
            <person name="Klopp C."/>
            <person name="Donnadieu C."/>
            <person name="Jouanno E."/>
            <person name="Lampietro C."/>
            <person name="Louis A."/>
            <person name="Herpin A."/>
            <person name="Echchiki A."/>
            <person name="Berthelot C."/>
            <person name="Parey E."/>
            <person name="Roest-Crollius H."/>
            <person name="Braasch I."/>
            <person name="Postlethwait J."/>
            <person name="Bobe J."/>
            <person name="Montfort J."/>
            <person name="Bouchez O."/>
            <person name="Begum T."/>
            <person name="Mejri S."/>
            <person name="Adams A."/>
            <person name="Chen W.-J."/>
            <person name="Guiguen Y."/>
        </authorList>
    </citation>
    <scope>NUCLEOTIDE SEQUENCE</scope>
    <source>
        <strain evidence="2">YG-15Mar2019-1</strain>
        <tissue evidence="2">Brain</tissue>
    </source>
</reference>
<feature type="transmembrane region" description="Helical" evidence="1">
    <location>
        <begin position="76"/>
        <end position="97"/>
    </location>
</feature>
<keyword evidence="1" id="KW-1133">Transmembrane helix</keyword>
<proteinExistence type="predicted"/>
<accession>A0A9D3QK49</accession>
<name>A0A9D3QK49_MEGAT</name>
<evidence type="ECO:0000313" key="3">
    <source>
        <dbReference type="Proteomes" id="UP001046870"/>
    </source>
</evidence>
<dbReference type="AlphaFoldDB" id="A0A9D3QK49"/>
<organism evidence="2 3">
    <name type="scientific">Megalops atlanticus</name>
    <name type="common">Tarpon</name>
    <name type="synonym">Clupea gigantea</name>
    <dbReference type="NCBI Taxonomy" id="7932"/>
    <lineage>
        <taxon>Eukaryota</taxon>
        <taxon>Metazoa</taxon>
        <taxon>Chordata</taxon>
        <taxon>Craniata</taxon>
        <taxon>Vertebrata</taxon>
        <taxon>Euteleostomi</taxon>
        <taxon>Actinopterygii</taxon>
        <taxon>Neopterygii</taxon>
        <taxon>Teleostei</taxon>
        <taxon>Elopiformes</taxon>
        <taxon>Megalopidae</taxon>
        <taxon>Megalops</taxon>
    </lineage>
</organism>
<keyword evidence="1" id="KW-0472">Membrane</keyword>
<keyword evidence="3" id="KW-1185">Reference proteome</keyword>
<evidence type="ECO:0000256" key="1">
    <source>
        <dbReference type="SAM" id="Phobius"/>
    </source>
</evidence>
<evidence type="ECO:0000313" key="2">
    <source>
        <dbReference type="EMBL" id="KAG7491377.1"/>
    </source>
</evidence>
<dbReference type="Proteomes" id="UP001046870">
    <property type="component" value="Chromosome 1"/>
</dbReference>
<protein>
    <submittedName>
        <fullName evidence="2">Uncharacterized protein</fullName>
    </submittedName>
</protein>
<sequence>MDKVQLKEPEELSAAFGLCGSHTQTNAHTHTNTHTCGCRVLQRIIKVCEFNSLLILPMSNLQRRSKANQRQMKREISLFLSLPPSSPLSIHILYIFFKYSNVPEFFNLSSA</sequence>